<dbReference type="RefSeq" id="WP_166321859.1">
    <property type="nucleotide sequence ID" value="NZ_CP049916.1"/>
</dbReference>
<evidence type="ECO:0000313" key="3">
    <source>
        <dbReference type="Proteomes" id="UP000501939"/>
    </source>
</evidence>
<feature type="signal peptide" evidence="1">
    <location>
        <begin position="1"/>
        <end position="24"/>
    </location>
</feature>
<organism evidence="2 3">
    <name type="scientific">Acinetobacter lanii</name>
    <dbReference type="NCBI Taxonomy" id="2715163"/>
    <lineage>
        <taxon>Bacteria</taxon>
        <taxon>Pseudomonadati</taxon>
        <taxon>Pseudomonadota</taxon>
        <taxon>Gammaproteobacteria</taxon>
        <taxon>Moraxellales</taxon>
        <taxon>Moraxellaceae</taxon>
        <taxon>Acinetobacter</taxon>
    </lineage>
</organism>
<proteinExistence type="predicted"/>
<accession>A0A6G8S0P3</accession>
<dbReference type="AlphaFoldDB" id="A0A6G8S0P3"/>
<feature type="chain" id="PRO_5026203823" evidence="1">
    <location>
        <begin position="25"/>
        <end position="151"/>
    </location>
</feature>
<gene>
    <name evidence="2" type="ORF">G8D99_01180</name>
</gene>
<name>A0A6G8S0P3_9GAMM</name>
<evidence type="ECO:0000256" key="1">
    <source>
        <dbReference type="SAM" id="SignalP"/>
    </source>
</evidence>
<keyword evidence="1" id="KW-0732">Signal</keyword>
<sequence length="151" mass="17046">MNVLKSATQIFLSLFCAMTVSAYANHTLIGFNPISDDDLRQVSAASRWLDVANLNHVQHQSKRIKQAQWSLQNEALTADTNAFGQDRIISLFNHMQSNPATQFSMQDNQIVIQLNNVHFERIEVDMNINGLKKLMDPLNMTQSLMTGAVVR</sequence>
<protein>
    <submittedName>
        <fullName evidence="2">Uncharacterized protein</fullName>
    </submittedName>
</protein>
<keyword evidence="3" id="KW-1185">Reference proteome</keyword>
<evidence type="ECO:0000313" key="2">
    <source>
        <dbReference type="EMBL" id="QIO07776.1"/>
    </source>
</evidence>
<dbReference type="EMBL" id="CP049916">
    <property type="protein sequence ID" value="QIO07776.1"/>
    <property type="molecule type" value="Genomic_DNA"/>
</dbReference>
<dbReference type="Proteomes" id="UP000501939">
    <property type="component" value="Chromosome"/>
</dbReference>
<dbReference type="KEGG" id="alj:G8D99_01180"/>
<reference evidence="2 3" key="1">
    <citation type="submission" date="2020-03" db="EMBL/GenBank/DDBJ databases">
        <authorList>
            <person name="Zhu W."/>
        </authorList>
    </citation>
    <scope>NUCLEOTIDE SEQUENCE [LARGE SCALE GENOMIC DNA]</scope>
    <source>
        <strain evidence="2 3">185</strain>
    </source>
</reference>